<dbReference type="SUPFAM" id="SSF54631">
    <property type="entry name" value="CBS-domain pair"/>
    <property type="match status" value="1"/>
</dbReference>
<evidence type="ECO:0000256" key="5">
    <source>
        <dbReference type="ARBA" id="ARBA00022737"/>
    </source>
</evidence>
<dbReference type="SUPFAM" id="SSF56176">
    <property type="entry name" value="FAD-binding/transporter-associated domain-like"/>
    <property type="match status" value="1"/>
</dbReference>
<evidence type="ECO:0000256" key="10">
    <source>
        <dbReference type="PROSITE-ProRule" id="PRU01193"/>
    </source>
</evidence>
<dbReference type="Pfam" id="PF01595">
    <property type="entry name" value="CNNM"/>
    <property type="match status" value="1"/>
</dbReference>
<dbReference type="InterPro" id="IPR036318">
    <property type="entry name" value="FAD-bd_PCMH-like_sf"/>
</dbReference>
<feature type="domain" description="CBS" evidence="11">
    <location>
        <begin position="266"/>
        <end position="325"/>
    </location>
</feature>
<accession>A0A7U4QLW4</accession>
<gene>
    <name evidence="13" type="ORF">HS1_001944</name>
</gene>
<dbReference type="Pfam" id="PF03471">
    <property type="entry name" value="CorC_HlyC"/>
    <property type="match status" value="1"/>
</dbReference>
<dbReference type="OrthoDB" id="9798188at2"/>
<keyword evidence="7 9" id="KW-0129">CBS domain</keyword>
<keyword evidence="6 10" id="KW-1133">Transmembrane helix</keyword>
<reference evidence="13 14" key="1">
    <citation type="submission" date="2015-10" db="EMBL/GenBank/DDBJ databases">
        <title>Candidatus Desulfofervidus auxilii, a hydrogenotrophic sulfate-reducing bacterium involved in the thermophilic anaerobic oxidation of methane.</title>
        <authorList>
            <person name="Krukenberg V."/>
            <person name="Richter M."/>
            <person name="Wegener G."/>
        </authorList>
    </citation>
    <scope>NUCLEOTIDE SEQUENCE [LARGE SCALE GENOMIC DNA]</scope>
    <source>
        <strain evidence="13 14">HS1</strain>
    </source>
</reference>
<dbReference type="SMART" id="SM00116">
    <property type="entry name" value="CBS"/>
    <property type="match status" value="2"/>
</dbReference>
<organism evidence="13 14">
    <name type="scientific">Desulfofervidus auxilii</name>
    <dbReference type="NCBI Taxonomy" id="1621989"/>
    <lineage>
        <taxon>Bacteria</taxon>
        <taxon>Pseudomonadati</taxon>
        <taxon>Thermodesulfobacteriota</taxon>
        <taxon>Candidatus Desulfofervidia</taxon>
        <taxon>Candidatus Desulfofervidales</taxon>
        <taxon>Candidatus Desulfofervidaceae</taxon>
        <taxon>Candidatus Desulfofervidus</taxon>
    </lineage>
</organism>
<dbReference type="AlphaFoldDB" id="A0A7U4QLW4"/>
<dbReference type="PROSITE" id="PS51371">
    <property type="entry name" value="CBS"/>
    <property type="match status" value="2"/>
</dbReference>
<evidence type="ECO:0000256" key="3">
    <source>
        <dbReference type="ARBA" id="ARBA00022475"/>
    </source>
</evidence>
<dbReference type="Proteomes" id="UP000070560">
    <property type="component" value="Chromosome"/>
</dbReference>
<dbReference type="FunFam" id="3.10.580.10:FF:000002">
    <property type="entry name" value="Magnesium/cobalt efflux protein CorC"/>
    <property type="match status" value="1"/>
</dbReference>
<keyword evidence="3" id="KW-1003">Cell membrane</keyword>
<dbReference type="SMART" id="SM01091">
    <property type="entry name" value="CorC_HlyC"/>
    <property type="match status" value="1"/>
</dbReference>
<evidence type="ECO:0000313" key="13">
    <source>
        <dbReference type="EMBL" id="AMM41736.1"/>
    </source>
</evidence>
<evidence type="ECO:0000313" key="14">
    <source>
        <dbReference type="Proteomes" id="UP000070560"/>
    </source>
</evidence>
<evidence type="ECO:0000259" key="11">
    <source>
        <dbReference type="PROSITE" id="PS51371"/>
    </source>
</evidence>
<proteinExistence type="inferred from homology"/>
<evidence type="ECO:0000256" key="8">
    <source>
        <dbReference type="ARBA" id="ARBA00023136"/>
    </source>
</evidence>
<sequence length="412" mass="47067">MELVYFKICLIFLLLIFSAIFSGSETAFFSLTRYQILKLKETSRGKKAASLLVQPNHLLISILIGNDTVNITASALATSVALTLYGKNGKWLAILVMTPLLLLLGEIIPKAFSYAKAPSFCIRVSPFIDFFVRIVTPFHNIIKKYIINTVLFFMPPPPKKPVFLEKQFLDLIETGHEKGELKSIEKEFIIRLFRFRQKTVSEIMVPRPDIFALSIDTDLQEVINALNYHRFSRIPIYEGSLDNVIGIFHTKYLLGSEKTGKLKDFREKLLPPYFVPTTKKVDTLLAELQSQKITMAMIVDEYGSIKGLVTTEDLLEELFGEIYDEYDVTEEWYRQIAPNKYRVLAKTPLSDFNFFFKTNLESEEDTLGGLIWSALGRLPKKGDSVQIANFKFTVKGLKGRRITELEVEKLNS</sequence>
<dbReference type="PANTHER" id="PTHR22777:SF32">
    <property type="entry name" value="UPF0053 INNER MEMBRANE PROTEIN YFJD"/>
    <property type="match status" value="1"/>
</dbReference>
<dbReference type="EMBL" id="CP013015">
    <property type="protein sequence ID" value="AMM41736.1"/>
    <property type="molecule type" value="Genomic_DNA"/>
</dbReference>
<dbReference type="PROSITE" id="PS51846">
    <property type="entry name" value="CNNM"/>
    <property type="match status" value="1"/>
</dbReference>
<keyword evidence="5" id="KW-0677">Repeat</keyword>
<evidence type="ECO:0000256" key="2">
    <source>
        <dbReference type="ARBA" id="ARBA00006337"/>
    </source>
</evidence>
<dbReference type="InterPro" id="IPR005170">
    <property type="entry name" value="Transptr-assoc_dom"/>
</dbReference>
<keyword evidence="14" id="KW-1185">Reference proteome</keyword>
<dbReference type="Gene3D" id="3.30.465.10">
    <property type="match status" value="1"/>
</dbReference>
<dbReference type="InterPro" id="IPR000644">
    <property type="entry name" value="CBS_dom"/>
</dbReference>
<keyword evidence="8 10" id="KW-0472">Membrane</keyword>
<comment type="similarity">
    <text evidence="2">Belongs to the UPF0053 family.</text>
</comment>
<dbReference type="Pfam" id="PF00571">
    <property type="entry name" value="CBS"/>
    <property type="match status" value="2"/>
</dbReference>
<dbReference type="InterPro" id="IPR046342">
    <property type="entry name" value="CBS_dom_sf"/>
</dbReference>
<evidence type="ECO:0000256" key="1">
    <source>
        <dbReference type="ARBA" id="ARBA00004651"/>
    </source>
</evidence>
<comment type="subcellular location">
    <subcellularLocation>
        <location evidence="1">Cell membrane</location>
        <topology evidence="1">Multi-pass membrane protein</topology>
    </subcellularLocation>
</comment>
<evidence type="ECO:0000256" key="9">
    <source>
        <dbReference type="PROSITE-ProRule" id="PRU00703"/>
    </source>
</evidence>
<name>A0A7U4QLW4_DESA2</name>
<evidence type="ECO:0000256" key="4">
    <source>
        <dbReference type="ARBA" id="ARBA00022692"/>
    </source>
</evidence>
<protein>
    <submittedName>
        <fullName evidence="13">Hemolysin</fullName>
    </submittedName>
</protein>
<dbReference type="Gene3D" id="3.10.580.10">
    <property type="entry name" value="CBS-domain"/>
    <property type="match status" value="1"/>
</dbReference>
<feature type="domain" description="CNNM transmembrane" evidence="12">
    <location>
        <begin position="1"/>
        <end position="185"/>
    </location>
</feature>
<evidence type="ECO:0000259" key="12">
    <source>
        <dbReference type="PROSITE" id="PS51846"/>
    </source>
</evidence>
<dbReference type="InterPro" id="IPR016169">
    <property type="entry name" value="FAD-bd_PCMH_sub2"/>
</dbReference>
<dbReference type="InterPro" id="IPR002550">
    <property type="entry name" value="CNNM"/>
</dbReference>
<dbReference type="PANTHER" id="PTHR22777">
    <property type="entry name" value="HEMOLYSIN-RELATED"/>
    <property type="match status" value="1"/>
</dbReference>
<dbReference type="CDD" id="cd04590">
    <property type="entry name" value="CBS_pair_CorC_HlyC_assoc"/>
    <property type="match status" value="1"/>
</dbReference>
<dbReference type="GO" id="GO:0050660">
    <property type="term" value="F:flavin adenine dinucleotide binding"/>
    <property type="evidence" value="ECO:0007669"/>
    <property type="project" value="InterPro"/>
</dbReference>
<evidence type="ECO:0000256" key="7">
    <source>
        <dbReference type="ARBA" id="ARBA00023122"/>
    </source>
</evidence>
<dbReference type="GO" id="GO:0005886">
    <property type="term" value="C:plasma membrane"/>
    <property type="evidence" value="ECO:0007669"/>
    <property type="project" value="UniProtKB-SubCell"/>
</dbReference>
<keyword evidence="4 10" id="KW-0812">Transmembrane</keyword>
<feature type="domain" description="CBS" evidence="11">
    <location>
        <begin position="204"/>
        <end position="265"/>
    </location>
</feature>
<evidence type="ECO:0000256" key="6">
    <source>
        <dbReference type="ARBA" id="ARBA00022989"/>
    </source>
</evidence>
<dbReference type="RefSeq" id="WP_156469449.1">
    <property type="nucleotide sequence ID" value="NZ_CP013015.1"/>
</dbReference>
<dbReference type="KEGG" id="daw:HS1_001944"/>
<dbReference type="InterPro" id="IPR044751">
    <property type="entry name" value="Ion_transp-like_CBS"/>
</dbReference>